<evidence type="ECO:0000313" key="2">
    <source>
        <dbReference type="Proteomes" id="UP000198263"/>
    </source>
</evidence>
<name>A0A658R421_9BURK</name>
<reference evidence="1 2" key="1">
    <citation type="submission" date="2016-01" db="EMBL/GenBank/DDBJ databases">
        <authorList>
            <person name="Peeters C."/>
        </authorList>
    </citation>
    <scope>NUCLEOTIDE SEQUENCE [LARGE SCALE GENOMIC DNA]</scope>
    <source>
        <strain evidence="1">LMG 29315</strain>
    </source>
</reference>
<proteinExistence type="predicted"/>
<evidence type="ECO:0000313" key="1">
    <source>
        <dbReference type="EMBL" id="SAL48754.1"/>
    </source>
</evidence>
<sequence length="302" mass="33283">MPSTRGTITKENIEIARQKLLEAIFSELPDDRYVGREAIRQLMSTLVAARERGFSFERIAQRLHLDITPSTLRTYYFQLKSDAEVAAQTVQHRRKVARAREAIAREVLDKHIEHANELVSRRALQTQAAPLLVDAFARNEGETATIAAVQEHVEPGGNVENLGTEAMRLASPAAPPSSPSAPGALEFYSERTEAPAVVSKKYTSRDIVGPDSHAIAPPANEAANMAMTLTAIADASMATDERTELLEDVELRAGDLVYYVSGKPFEGFLAQRQVYLLRTVGRLIAPTKTRTSKDFVKMPVNL</sequence>
<dbReference type="AlphaFoldDB" id="A0A658R421"/>
<dbReference type="Proteomes" id="UP000198263">
    <property type="component" value="Unassembled WGS sequence"/>
</dbReference>
<dbReference type="EMBL" id="FCNV02000016">
    <property type="protein sequence ID" value="SAL48754.1"/>
    <property type="molecule type" value="Genomic_DNA"/>
</dbReference>
<protein>
    <submittedName>
        <fullName evidence="1">Uncharacterized protein</fullName>
    </submittedName>
</protein>
<dbReference type="OrthoDB" id="9110480at2"/>
<comment type="caution">
    <text evidence="1">The sequence shown here is derived from an EMBL/GenBank/DDBJ whole genome shotgun (WGS) entry which is preliminary data.</text>
</comment>
<organism evidence="1 2">
    <name type="scientific">Caballeronia concitans</name>
    <dbReference type="NCBI Taxonomy" id="1777133"/>
    <lineage>
        <taxon>Bacteria</taxon>
        <taxon>Pseudomonadati</taxon>
        <taxon>Pseudomonadota</taxon>
        <taxon>Betaproteobacteria</taxon>
        <taxon>Burkholderiales</taxon>
        <taxon>Burkholderiaceae</taxon>
        <taxon>Caballeronia</taxon>
    </lineage>
</organism>
<gene>
    <name evidence="1" type="ORF">AWB72_05089</name>
</gene>
<accession>A0A658R421</accession>
<keyword evidence="2" id="KW-1185">Reference proteome</keyword>
<dbReference type="RefSeq" id="WP_087128821.1">
    <property type="nucleotide sequence ID" value="NZ_FCNV02000016.1"/>
</dbReference>